<keyword evidence="1" id="KW-0732">Signal</keyword>
<name>A0A6M2DXX2_XENCH</name>
<feature type="signal peptide" evidence="1">
    <location>
        <begin position="1"/>
        <end position="16"/>
    </location>
</feature>
<evidence type="ECO:0000313" key="2">
    <source>
        <dbReference type="EMBL" id="NOV50874.1"/>
    </source>
</evidence>
<sequence>MRVYLLILGLTLICLSDQKAIDTPNIDNLKEIDIAEEPPQEIYYQARENQDLETKRVRPPGIIDTPYNCPEGTVPDDNGKCRDIW</sequence>
<evidence type="ECO:0000256" key="1">
    <source>
        <dbReference type="SAM" id="SignalP"/>
    </source>
</evidence>
<dbReference type="AlphaFoldDB" id="A0A6M2DXX2"/>
<feature type="chain" id="PRO_5026952093" evidence="1">
    <location>
        <begin position="17"/>
        <end position="85"/>
    </location>
</feature>
<organism evidence="2">
    <name type="scientific">Xenopsylla cheopis</name>
    <name type="common">Oriental rat flea</name>
    <name type="synonym">Pulex cheopis</name>
    <dbReference type="NCBI Taxonomy" id="163159"/>
    <lineage>
        <taxon>Eukaryota</taxon>
        <taxon>Metazoa</taxon>
        <taxon>Ecdysozoa</taxon>
        <taxon>Arthropoda</taxon>
        <taxon>Hexapoda</taxon>
        <taxon>Insecta</taxon>
        <taxon>Pterygota</taxon>
        <taxon>Neoptera</taxon>
        <taxon>Endopterygota</taxon>
        <taxon>Siphonaptera</taxon>
        <taxon>Pulicidae</taxon>
        <taxon>Xenopsyllinae</taxon>
        <taxon>Xenopsylla</taxon>
    </lineage>
</organism>
<accession>A0A6M2DXX2</accession>
<dbReference type="EMBL" id="GIIL01007148">
    <property type="protein sequence ID" value="NOV50874.1"/>
    <property type="molecule type" value="Transcribed_RNA"/>
</dbReference>
<protein>
    <submittedName>
        <fullName evidence="2">Putative secreted protein</fullName>
    </submittedName>
</protein>
<reference evidence="2" key="1">
    <citation type="submission" date="2020-03" db="EMBL/GenBank/DDBJ databases">
        <title>Transcriptomic Profiling of the Digestive Tract of the Rat Flea, Xenopsylla cheopis, Following Blood Feeding and Infection with Yersinia pestis.</title>
        <authorList>
            <person name="Bland D.M."/>
            <person name="Martens C.A."/>
            <person name="Virtaneva K."/>
            <person name="Kanakabandi K."/>
            <person name="Long D."/>
            <person name="Rosenke R."/>
            <person name="Saturday G.A."/>
            <person name="Hoyt F.H."/>
            <person name="Bruno D.P."/>
            <person name="Ribeiro J.M.C."/>
            <person name="Hinnebusch J."/>
        </authorList>
    </citation>
    <scope>NUCLEOTIDE SEQUENCE</scope>
</reference>
<proteinExistence type="predicted"/>